<protein>
    <submittedName>
        <fullName evidence="2">YbaN family protein</fullName>
    </submittedName>
</protein>
<reference evidence="2" key="2">
    <citation type="journal article" date="2021" name="PeerJ">
        <title>Extensive microbial diversity within the chicken gut microbiome revealed by metagenomics and culture.</title>
        <authorList>
            <person name="Gilroy R."/>
            <person name="Ravi A."/>
            <person name="Getino M."/>
            <person name="Pursley I."/>
            <person name="Horton D.L."/>
            <person name="Alikhan N.F."/>
            <person name="Baker D."/>
            <person name="Gharbi K."/>
            <person name="Hall N."/>
            <person name="Watson M."/>
            <person name="Adriaenssens E.M."/>
            <person name="Foster-Nyarko E."/>
            <person name="Jarju S."/>
            <person name="Secka A."/>
            <person name="Antonio M."/>
            <person name="Oren A."/>
            <person name="Chaudhuri R.R."/>
            <person name="La Ragione R."/>
            <person name="Hildebrand F."/>
            <person name="Pallen M.J."/>
        </authorList>
    </citation>
    <scope>NUCLEOTIDE SEQUENCE</scope>
    <source>
        <strain evidence="2">11300</strain>
    </source>
</reference>
<gene>
    <name evidence="2" type="ORF">IAD16_06820</name>
</gene>
<evidence type="ECO:0000313" key="2">
    <source>
        <dbReference type="EMBL" id="HIU28071.1"/>
    </source>
</evidence>
<dbReference type="PANTHER" id="PTHR35813:SF1">
    <property type="entry name" value="INNER MEMBRANE PROTEIN YBAN"/>
    <property type="match status" value="1"/>
</dbReference>
<reference evidence="2" key="1">
    <citation type="submission" date="2020-10" db="EMBL/GenBank/DDBJ databases">
        <authorList>
            <person name="Gilroy R."/>
        </authorList>
    </citation>
    <scope>NUCLEOTIDE SEQUENCE</scope>
    <source>
        <strain evidence="2">11300</strain>
    </source>
</reference>
<evidence type="ECO:0000256" key="1">
    <source>
        <dbReference type="SAM" id="Phobius"/>
    </source>
</evidence>
<dbReference type="PANTHER" id="PTHR35813">
    <property type="entry name" value="INNER MEMBRANE PROTEIN YBAN"/>
    <property type="match status" value="1"/>
</dbReference>
<dbReference type="PROSITE" id="PS51257">
    <property type="entry name" value="PROKAR_LIPOPROTEIN"/>
    <property type="match status" value="1"/>
</dbReference>
<dbReference type="Pfam" id="PF04304">
    <property type="entry name" value="DUF454"/>
    <property type="match status" value="1"/>
</dbReference>
<dbReference type="InterPro" id="IPR007401">
    <property type="entry name" value="DUF454"/>
</dbReference>
<sequence length="131" mass="14520">MKIKRTVFLVLGLICLGLGCVGAAIPILPTVPFFLATVFFFARSSEKLHDWFINTKIYKKNLESFVKKKGMTARTKAGIIIPVTLVMGTGFALMGDVPVGRIILGAVWVCHVMYFVFGVKTIKEEDLTAHR</sequence>
<proteinExistence type="predicted"/>
<keyword evidence="1" id="KW-1133">Transmembrane helix</keyword>
<feature type="transmembrane region" description="Helical" evidence="1">
    <location>
        <begin position="99"/>
        <end position="117"/>
    </location>
</feature>
<organism evidence="2 3">
    <name type="scientific">Candidatus Fimisoma avicola</name>
    <dbReference type="NCBI Taxonomy" id="2840826"/>
    <lineage>
        <taxon>Bacteria</taxon>
        <taxon>Bacillati</taxon>
        <taxon>Bacillota</taxon>
        <taxon>Clostridia</taxon>
        <taxon>Eubacteriales</taxon>
        <taxon>Candidatus Fimisoma</taxon>
    </lineage>
</organism>
<evidence type="ECO:0000313" key="3">
    <source>
        <dbReference type="Proteomes" id="UP000824091"/>
    </source>
</evidence>
<dbReference type="PIRSF" id="PIRSF016789">
    <property type="entry name" value="DUF454"/>
    <property type="match status" value="1"/>
</dbReference>
<keyword evidence="1" id="KW-0812">Transmembrane</keyword>
<name>A0A9D1L8R0_9FIRM</name>
<dbReference type="Proteomes" id="UP000824091">
    <property type="component" value="Unassembled WGS sequence"/>
</dbReference>
<dbReference type="AlphaFoldDB" id="A0A9D1L8R0"/>
<accession>A0A9D1L8R0</accession>
<keyword evidence="1" id="KW-0472">Membrane</keyword>
<dbReference type="GO" id="GO:0005886">
    <property type="term" value="C:plasma membrane"/>
    <property type="evidence" value="ECO:0007669"/>
    <property type="project" value="TreeGrafter"/>
</dbReference>
<comment type="caution">
    <text evidence="2">The sequence shown here is derived from an EMBL/GenBank/DDBJ whole genome shotgun (WGS) entry which is preliminary data.</text>
</comment>
<dbReference type="EMBL" id="DVMO01000101">
    <property type="protein sequence ID" value="HIU28071.1"/>
    <property type="molecule type" value="Genomic_DNA"/>
</dbReference>